<proteinExistence type="predicted"/>
<keyword evidence="1" id="KW-0812">Transmembrane</keyword>
<keyword evidence="1" id="KW-1133">Transmembrane helix</keyword>
<feature type="transmembrane region" description="Helical" evidence="1">
    <location>
        <begin position="24"/>
        <end position="48"/>
    </location>
</feature>
<gene>
    <name evidence="2" type="ORF">AOC03_07540</name>
</gene>
<dbReference type="KEGG" id="pur:AOC03_07540"/>
<dbReference type="AlphaFoldDB" id="A0A0M4TVJ0"/>
<evidence type="ECO:0000313" key="2">
    <source>
        <dbReference type="EMBL" id="ALF59911.1"/>
    </source>
</evidence>
<sequence length="67" mass="7639">MAYFSLHLLFISRFKNDPLLSEQWVFYGSLLTVLMPFLTILLPQINVVSQHSKSMAMIIIVIGSVLL</sequence>
<evidence type="ECO:0000256" key="1">
    <source>
        <dbReference type="SAM" id="Phobius"/>
    </source>
</evidence>
<accession>A0A0M4TVJ0</accession>
<evidence type="ECO:0000313" key="3">
    <source>
        <dbReference type="Proteomes" id="UP000059847"/>
    </source>
</evidence>
<dbReference type="STRING" id="45610.AOC03_07540"/>
<protein>
    <submittedName>
        <fullName evidence="2">Uncharacterized protein</fullName>
    </submittedName>
</protein>
<dbReference type="Proteomes" id="UP000059847">
    <property type="component" value="Chromosome"/>
</dbReference>
<keyword evidence="1" id="KW-0472">Membrane</keyword>
<name>A0A0M4TVJ0_9GAMM</name>
<dbReference type="EMBL" id="CP012678">
    <property type="protein sequence ID" value="ALF59911.1"/>
    <property type="molecule type" value="Genomic_DNA"/>
</dbReference>
<reference evidence="2 3" key="1">
    <citation type="submission" date="2015-09" db="EMBL/GenBank/DDBJ databases">
        <title>Complete genome of Psychrobacter urativorans R10.10B.</title>
        <authorList>
            <person name="See-Too W.S."/>
            <person name="Chan K.G."/>
        </authorList>
    </citation>
    <scope>NUCLEOTIDE SEQUENCE [LARGE SCALE GENOMIC DNA]</scope>
    <source>
        <strain evidence="2 3">R10.10B</strain>
    </source>
</reference>
<keyword evidence="3" id="KW-1185">Reference proteome</keyword>
<organism evidence="2 3">
    <name type="scientific">Psychrobacter urativorans</name>
    <dbReference type="NCBI Taxonomy" id="45610"/>
    <lineage>
        <taxon>Bacteria</taxon>
        <taxon>Pseudomonadati</taxon>
        <taxon>Pseudomonadota</taxon>
        <taxon>Gammaproteobacteria</taxon>
        <taxon>Moraxellales</taxon>
        <taxon>Moraxellaceae</taxon>
        <taxon>Psychrobacter</taxon>
    </lineage>
</organism>